<reference evidence="2 3" key="1">
    <citation type="journal article" date="1994" name="Int. J. Syst. Bacteriol.">
        <title>Phylogenetic positions of novel aerobic, bacteriochlorophyll a-containing bacteria and description of Roseococcus thiosulfatophilus gen. nov., sp. nov., Erythromicrobium ramosum gen. nov., sp. nov., and Erythrobacter litoralis sp. nov.</title>
        <authorList>
            <person name="Yurkov V."/>
            <person name="Stackebrandt E."/>
            <person name="Holmes A."/>
            <person name="Fuerst J.A."/>
            <person name="Hugenholtz P."/>
            <person name="Golecki J."/>
            <person name="Gad'on N."/>
            <person name="Gorlenko V.M."/>
            <person name="Kompantseva E.I."/>
            <person name="Drews G."/>
        </authorList>
    </citation>
    <scope>NUCLEOTIDE SEQUENCE [LARGE SCALE GENOMIC DNA]</scope>
    <source>
        <strain evidence="2 3">KR-99</strain>
    </source>
</reference>
<evidence type="ECO:0000313" key="3">
    <source>
        <dbReference type="Proteomes" id="UP000589292"/>
    </source>
</evidence>
<protein>
    <recommendedName>
        <fullName evidence="4">VOC domain-containing protein</fullName>
    </recommendedName>
</protein>
<dbReference type="AlphaFoldDB" id="A0A7V8U7T2"/>
<accession>A0A7V8U7T2</accession>
<evidence type="ECO:0000313" key="2">
    <source>
        <dbReference type="EMBL" id="MBA1373328.1"/>
    </source>
</evidence>
<dbReference type="SUPFAM" id="SSF54593">
    <property type="entry name" value="Glyoxalase/Bleomycin resistance protein/Dihydroxybiphenyl dioxygenase"/>
    <property type="match status" value="1"/>
</dbReference>
<evidence type="ECO:0000256" key="1">
    <source>
        <dbReference type="SAM" id="SignalP"/>
    </source>
</evidence>
<gene>
    <name evidence="2" type="ORF">FG486_03185</name>
</gene>
<feature type="chain" id="PRO_5031569100" description="VOC domain-containing protein" evidence="1">
    <location>
        <begin position="26"/>
        <end position="150"/>
    </location>
</feature>
<name>A0A7V8U7T2_9SPHN</name>
<comment type="caution">
    <text evidence="2">The sequence shown here is derived from an EMBL/GenBank/DDBJ whole genome shotgun (WGS) entry which is preliminary data.</text>
</comment>
<proteinExistence type="predicted"/>
<dbReference type="EMBL" id="VDES01000001">
    <property type="protein sequence ID" value="MBA1373328.1"/>
    <property type="molecule type" value="Genomic_DNA"/>
</dbReference>
<dbReference type="Proteomes" id="UP000589292">
    <property type="component" value="Unassembled WGS sequence"/>
</dbReference>
<dbReference type="InterPro" id="IPR029068">
    <property type="entry name" value="Glyas_Bleomycin-R_OHBP_Dase"/>
</dbReference>
<keyword evidence="1" id="KW-0732">Signal</keyword>
<dbReference type="RefSeq" id="WP_181266417.1">
    <property type="nucleotide sequence ID" value="NZ_BAAAGB010000002.1"/>
</dbReference>
<organism evidence="2 3">
    <name type="scientific">Sphingomonas ursincola</name>
    <dbReference type="NCBI Taxonomy" id="56361"/>
    <lineage>
        <taxon>Bacteria</taxon>
        <taxon>Pseudomonadati</taxon>
        <taxon>Pseudomonadota</taxon>
        <taxon>Alphaproteobacteria</taxon>
        <taxon>Sphingomonadales</taxon>
        <taxon>Sphingomonadaceae</taxon>
        <taxon>Sphingomonas</taxon>
    </lineage>
</organism>
<evidence type="ECO:0008006" key="4">
    <source>
        <dbReference type="Google" id="ProtNLM"/>
    </source>
</evidence>
<dbReference type="Gene3D" id="3.10.180.10">
    <property type="entry name" value="2,3-Dihydroxybiphenyl 1,2-Dioxygenase, domain 1"/>
    <property type="match status" value="1"/>
</dbReference>
<sequence length="150" mass="15337">MIVSRFPFRFVLASALAAALLPANAAAQEAPRRMPAPIVYFDIAGPADAGQAAFYEKVFGWTAGPGGVVAVPVSGPVLPGTLRTDPAQKVIYIGVTDVAATLAEIEAHGGKTVAPRFVVPGVVVLGLFTDPAGNAMGLVELTADGKTRIP</sequence>
<feature type="signal peptide" evidence="1">
    <location>
        <begin position="1"/>
        <end position="25"/>
    </location>
</feature>
<keyword evidence="3" id="KW-1185">Reference proteome</keyword>